<keyword evidence="3" id="KW-0804">Transcription</keyword>
<dbReference type="RefSeq" id="WP_188336002.1">
    <property type="nucleotide sequence ID" value="NZ_CP061281.1"/>
</dbReference>
<dbReference type="EMBL" id="CP061281">
    <property type="protein sequence ID" value="QNS03248.1"/>
    <property type="molecule type" value="Genomic_DNA"/>
</dbReference>
<name>A0A7H1B3E3_9ACTN</name>
<dbReference type="Gene3D" id="1.10.10.10">
    <property type="entry name" value="Winged helix-like DNA-binding domain superfamily/Winged helix DNA-binding domain"/>
    <property type="match status" value="1"/>
</dbReference>
<dbReference type="CDD" id="cd07377">
    <property type="entry name" value="WHTH_GntR"/>
    <property type="match status" value="1"/>
</dbReference>
<reference evidence="5 6" key="1">
    <citation type="submission" date="2020-09" db="EMBL/GenBank/DDBJ databases">
        <title>A novel species.</title>
        <authorList>
            <person name="Gao J."/>
        </authorList>
    </citation>
    <scope>NUCLEOTIDE SEQUENCE [LARGE SCALE GENOMIC DNA]</scope>
    <source>
        <strain evidence="5 6">CRXT-Y-14</strain>
    </source>
</reference>
<dbReference type="PROSITE" id="PS50949">
    <property type="entry name" value="HTH_GNTR"/>
    <property type="match status" value="1"/>
</dbReference>
<evidence type="ECO:0000256" key="2">
    <source>
        <dbReference type="ARBA" id="ARBA00023125"/>
    </source>
</evidence>
<dbReference type="Gene3D" id="1.20.120.530">
    <property type="entry name" value="GntR ligand-binding domain-like"/>
    <property type="match status" value="1"/>
</dbReference>
<dbReference type="AlphaFoldDB" id="A0A7H1B3E3"/>
<evidence type="ECO:0000256" key="1">
    <source>
        <dbReference type="ARBA" id="ARBA00023015"/>
    </source>
</evidence>
<dbReference type="PANTHER" id="PTHR43537:SF47">
    <property type="entry name" value="REGULATORY PROTEIN GNTR HTH"/>
    <property type="match status" value="1"/>
</dbReference>
<dbReference type="Pfam" id="PF00392">
    <property type="entry name" value="GntR"/>
    <property type="match status" value="1"/>
</dbReference>
<keyword evidence="1" id="KW-0805">Transcription regulation</keyword>
<evidence type="ECO:0000313" key="5">
    <source>
        <dbReference type="EMBL" id="QNS03248.1"/>
    </source>
</evidence>
<proteinExistence type="predicted"/>
<dbReference type="GO" id="GO:0003677">
    <property type="term" value="F:DNA binding"/>
    <property type="evidence" value="ECO:0007669"/>
    <property type="project" value="UniProtKB-KW"/>
</dbReference>
<gene>
    <name evidence="5" type="ORF">IAG42_06165</name>
</gene>
<dbReference type="Proteomes" id="UP000516428">
    <property type="component" value="Chromosome"/>
</dbReference>
<dbReference type="PRINTS" id="PR00035">
    <property type="entry name" value="HTHGNTR"/>
</dbReference>
<dbReference type="SMART" id="SM00895">
    <property type="entry name" value="FCD"/>
    <property type="match status" value="1"/>
</dbReference>
<dbReference type="InterPro" id="IPR011711">
    <property type="entry name" value="GntR_C"/>
</dbReference>
<organism evidence="5 6">
    <name type="scientific">Streptomyces xanthii</name>
    <dbReference type="NCBI Taxonomy" id="2768069"/>
    <lineage>
        <taxon>Bacteria</taxon>
        <taxon>Bacillati</taxon>
        <taxon>Actinomycetota</taxon>
        <taxon>Actinomycetes</taxon>
        <taxon>Kitasatosporales</taxon>
        <taxon>Streptomycetaceae</taxon>
        <taxon>Streptomyces</taxon>
    </lineage>
</organism>
<accession>A0A7H1B3E3</accession>
<feature type="domain" description="HTH gntR-type" evidence="4">
    <location>
        <begin position="7"/>
        <end position="75"/>
    </location>
</feature>
<dbReference type="SUPFAM" id="SSF46785">
    <property type="entry name" value="Winged helix' DNA-binding domain"/>
    <property type="match status" value="1"/>
</dbReference>
<dbReference type="GO" id="GO:0003700">
    <property type="term" value="F:DNA-binding transcription factor activity"/>
    <property type="evidence" value="ECO:0007669"/>
    <property type="project" value="InterPro"/>
</dbReference>
<evidence type="ECO:0000313" key="6">
    <source>
        <dbReference type="Proteomes" id="UP000516428"/>
    </source>
</evidence>
<dbReference type="Pfam" id="PF07729">
    <property type="entry name" value="FCD"/>
    <property type="match status" value="1"/>
</dbReference>
<protein>
    <submittedName>
        <fullName evidence="5">FadR family transcriptional regulator</fullName>
    </submittedName>
</protein>
<dbReference type="InterPro" id="IPR036388">
    <property type="entry name" value="WH-like_DNA-bd_sf"/>
</dbReference>
<dbReference type="SMART" id="SM00345">
    <property type="entry name" value="HTH_GNTR"/>
    <property type="match status" value="1"/>
</dbReference>
<keyword evidence="2" id="KW-0238">DNA-binding</keyword>
<keyword evidence="6" id="KW-1185">Reference proteome</keyword>
<evidence type="ECO:0000259" key="4">
    <source>
        <dbReference type="PROSITE" id="PS50949"/>
    </source>
</evidence>
<dbReference type="PANTHER" id="PTHR43537">
    <property type="entry name" value="TRANSCRIPTIONAL REGULATOR, GNTR FAMILY"/>
    <property type="match status" value="1"/>
</dbReference>
<dbReference type="InterPro" id="IPR008920">
    <property type="entry name" value="TF_FadR/GntR_C"/>
</dbReference>
<evidence type="ECO:0000256" key="3">
    <source>
        <dbReference type="ARBA" id="ARBA00023163"/>
    </source>
</evidence>
<dbReference type="InterPro" id="IPR036390">
    <property type="entry name" value="WH_DNA-bd_sf"/>
</dbReference>
<dbReference type="KEGG" id="sxn:IAG42_06165"/>
<sequence length="222" mass="23311">MKKIERATLVEAVTSRIRDRITSGAWPVGTRIPSEHELAATLEVSRVSVRSAVHGLVEVGLLAARQGDGTYVAARDATEVAIRRRLAEAPRGDAREVRGGLDLVAAGLAATRRTDADLAALRDALARCRAAAGETPDEEAFVAADVDFHLGVARAAHNELLYELYATFTEALADSVRENRCLKDAAEGAEDRHEALAAAIAAGDPLAATDAVLTILGSVPGA</sequence>
<dbReference type="InterPro" id="IPR000524">
    <property type="entry name" value="Tscrpt_reg_HTH_GntR"/>
</dbReference>
<dbReference type="SUPFAM" id="SSF48008">
    <property type="entry name" value="GntR ligand-binding domain-like"/>
    <property type="match status" value="1"/>
</dbReference>